<evidence type="ECO:0000313" key="1">
    <source>
        <dbReference type="EMBL" id="MEA5517511.1"/>
    </source>
</evidence>
<dbReference type="RefSeq" id="WP_323218600.1">
    <property type="nucleotide sequence ID" value="NZ_JAYGHT010000002.1"/>
</dbReference>
<keyword evidence="2" id="KW-1185">Reference proteome</keyword>
<name>A0ABU5TRK4_9CYAN</name>
<dbReference type="Proteomes" id="UP001301728">
    <property type="component" value="Unassembled WGS sequence"/>
</dbReference>
<gene>
    <name evidence="1" type="ORF">VB854_00975</name>
</gene>
<proteinExistence type="predicted"/>
<dbReference type="EMBL" id="JAYGHT010000002">
    <property type="protein sequence ID" value="MEA5517511.1"/>
    <property type="molecule type" value="Genomic_DNA"/>
</dbReference>
<comment type="caution">
    <text evidence="1">The sequence shown here is derived from an EMBL/GenBank/DDBJ whole genome shotgun (WGS) entry which is preliminary data.</text>
</comment>
<sequence length="114" mass="12651">MFKAVDRFKTIIGYFLVYAISSNVNYPKVFRRIKTMKITFTEILLTATALVTTIGVHAQIAPQKAEATVKLAALDSSESLPLISWYPSKKMTKDTYLCQSASLDLNKSLKSPGT</sequence>
<organism evidence="1 2">
    <name type="scientific">Limnoraphis robusta CCNP1315</name>
    <dbReference type="NCBI Taxonomy" id="3110306"/>
    <lineage>
        <taxon>Bacteria</taxon>
        <taxon>Bacillati</taxon>
        <taxon>Cyanobacteriota</taxon>
        <taxon>Cyanophyceae</taxon>
        <taxon>Oscillatoriophycideae</taxon>
        <taxon>Oscillatoriales</taxon>
        <taxon>Sirenicapillariaceae</taxon>
        <taxon>Limnoraphis</taxon>
    </lineage>
</organism>
<protein>
    <submittedName>
        <fullName evidence="1">Uncharacterized protein</fullName>
    </submittedName>
</protein>
<reference evidence="1 2" key="1">
    <citation type="submission" date="2023-12" db="EMBL/GenBank/DDBJ databases">
        <title>Baltic Sea Cyanobacteria.</title>
        <authorList>
            <person name="Delbaje E."/>
            <person name="Fewer D.P."/>
            <person name="Shishido T.K."/>
        </authorList>
    </citation>
    <scope>NUCLEOTIDE SEQUENCE [LARGE SCALE GENOMIC DNA]</scope>
    <source>
        <strain evidence="1 2">CCNP 1315</strain>
    </source>
</reference>
<evidence type="ECO:0000313" key="2">
    <source>
        <dbReference type="Proteomes" id="UP001301728"/>
    </source>
</evidence>
<accession>A0ABU5TRK4</accession>